<organism evidence="1 2">
    <name type="scientific">Sphingobacterium cellulitidis</name>
    <dbReference type="NCBI Taxonomy" id="1768011"/>
    <lineage>
        <taxon>Bacteria</taxon>
        <taxon>Pseudomonadati</taxon>
        <taxon>Bacteroidota</taxon>
        <taxon>Sphingobacteriia</taxon>
        <taxon>Sphingobacteriales</taxon>
        <taxon>Sphingobacteriaceae</taxon>
        <taxon>Sphingobacterium</taxon>
    </lineage>
</organism>
<name>A0A8H9KUX8_9SPHI</name>
<reference evidence="1" key="1">
    <citation type="journal article" date="2014" name="Int. J. Syst. Evol. Microbiol.">
        <title>Complete genome sequence of Corynebacterium casei LMG S-19264T (=DSM 44701T), isolated from a smear-ripened cheese.</title>
        <authorList>
            <consortium name="US DOE Joint Genome Institute (JGI-PGF)"/>
            <person name="Walter F."/>
            <person name="Albersmeier A."/>
            <person name="Kalinowski J."/>
            <person name="Ruckert C."/>
        </authorList>
    </citation>
    <scope>NUCLEOTIDE SEQUENCE</scope>
    <source>
        <strain evidence="1">CGMCC 1.15966</strain>
    </source>
</reference>
<evidence type="ECO:0000313" key="2">
    <source>
        <dbReference type="Proteomes" id="UP000614460"/>
    </source>
</evidence>
<evidence type="ECO:0008006" key="3">
    <source>
        <dbReference type="Google" id="ProtNLM"/>
    </source>
</evidence>
<sequence length="195" mass="22381">MLFKLEQLNGIKTGKIAYAYWKWLKLSVNSGSIIYTAVGQIKIDEINIVSEEDINDQDAVESGYTNKQDLLKSFFRKSIGSIYKIAVSYHFEDPRIELRNEIELTDSEFEDLKNKLARFDKFSNHGPCTKTVLLAIQNNPNLHAIGIAKLTGFEKDWVNINIRKLKNLGLSISHLVGYELSPRGMEFVNKYFNKE</sequence>
<proteinExistence type="predicted"/>
<gene>
    <name evidence="1" type="ORF">GCM10011516_09040</name>
</gene>
<evidence type="ECO:0000313" key="1">
    <source>
        <dbReference type="EMBL" id="GGE13392.1"/>
    </source>
</evidence>
<comment type="caution">
    <text evidence="1">The sequence shown here is derived from an EMBL/GenBank/DDBJ whole genome shotgun (WGS) entry which is preliminary data.</text>
</comment>
<protein>
    <recommendedName>
        <fullName evidence="3">ASCH domain-containing protein</fullName>
    </recommendedName>
</protein>
<keyword evidence="2" id="KW-1185">Reference proteome</keyword>
<dbReference type="AlphaFoldDB" id="A0A8H9KUX8"/>
<dbReference type="EMBL" id="BMKM01000001">
    <property type="protein sequence ID" value="GGE13392.1"/>
    <property type="molecule type" value="Genomic_DNA"/>
</dbReference>
<reference evidence="1" key="2">
    <citation type="submission" date="2020-09" db="EMBL/GenBank/DDBJ databases">
        <authorList>
            <person name="Sun Q."/>
            <person name="Zhou Y."/>
        </authorList>
    </citation>
    <scope>NUCLEOTIDE SEQUENCE</scope>
    <source>
        <strain evidence="1">CGMCC 1.15966</strain>
    </source>
</reference>
<accession>A0A8H9KUX8</accession>
<dbReference type="SUPFAM" id="SSF46785">
    <property type="entry name" value="Winged helix' DNA-binding domain"/>
    <property type="match status" value="1"/>
</dbReference>
<dbReference type="Proteomes" id="UP000614460">
    <property type="component" value="Unassembled WGS sequence"/>
</dbReference>
<dbReference type="RefSeq" id="WP_182497667.1">
    <property type="nucleotide sequence ID" value="NZ_BMKM01000001.1"/>
</dbReference>
<dbReference type="InterPro" id="IPR036390">
    <property type="entry name" value="WH_DNA-bd_sf"/>
</dbReference>